<evidence type="ECO:0000256" key="5">
    <source>
        <dbReference type="HAMAP-Rule" id="MF_00291"/>
    </source>
</evidence>
<dbReference type="InterPro" id="IPR001865">
    <property type="entry name" value="Ribosomal_uS2"/>
</dbReference>
<comment type="caution">
    <text evidence="6">The sequence shown here is derived from an EMBL/GenBank/DDBJ whole genome shotgun (WGS) entry which is preliminary data.</text>
</comment>
<comment type="similarity">
    <text evidence="1 5">Belongs to the universal ribosomal protein uS2 family.</text>
</comment>
<keyword evidence="3 5" id="KW-0687">Ribonucleoprotein</keyword>
<keyword evidence="7" id="KW-1185">Reference proteome</keyword>
<dbReference type="Proteomes" id="UP000228684">
    <property type="component" value="Unassembled WGS sequence"/>
</dbReference>
<dbReference type="Gene3D" id="1.10.287.610">
    <property type="entry name" value="Helix hairpin bin"/>
    <property type="match status" value="1"/>
</dbReference>
<keyword evidence="2 5" id="KW-0689">Ribosomal protein</keyword>
<dbReference type="PANTHER" id="PTHR12534:SF0">
    <property type="entry name" value="SMALL RIBOSOMAL SUBUNIT PROTEIN US2M"/>
    <property type="match status" value="1"/>
</dbReference>
<dbReference type="PANTHER" id="PTHR12534">
    <property type="entry name" value="30S RIBOSOMAL PROTEIN S2 PROKARYOTIC AND ORGANELLAR"/>
    <property type="match status" value="1"/>
</dbReference>
<accession>A0ABX4MJ44</accession>
<protein>
    <recommendedName>
        <fullName evidence="4 5">Small ribosomal subunit protein uS2</fullName>
    </recommendedName>
</protein>
<proteinExistence type="inferred from homology"/>
<evidence type="ECO:0000256" key="4">
    <source>
        <dbReference type="ARBA" id="ARBA00035256"/>
    </source>
</evidence>
<reference evidence="6" key="1">
    <citation type="submission" date="2017-09" db="EMBL/GenBank/DDBJ databases">
        <authorList>
            <person name="Campbell M.A."/>
            <person name="Lukasik P."/>
            <person name="Simon C."/>
            <person name="McCutcheon J.P."/>
        </authorList>
    </citation>
    <scope>NUCLEOTIDE SEQUENCE [LARGE SCALE GENOMIC DNA]</scope>
    <source>
        <strain evidence="6">MAGNEO</strain>
    </source>
</reference>
<dbReference type="Gene3D" id="3.40.50.10490">
    <property type="entry name" value="Glucose-6-phosphate isomerase like protein, domain 1"/>
    <property type="match status" value="1"/>
</dbReference>
<dbReference type="NCBIfam" id="TIGR01011">
    <property type="entry name" value="rpsB_bact"/>
    <property type="match status" value="1"/>
</dbReference>
<evidence type="ECO:0000256" key="1">
    <source>
        <dbReference type="ARBA" id="ARBA00006242"/>
    </source>
</evidence>
<dbReference type="InterPro" id="IPR005706">
    <property type="entry name" value="Ribosomal_uS2_bac/mit/plastid"/>
</dbReference>
<evidence type="ECO:0000313" key="7">
    <source>
        <dbReference type="Proteomes" id="UP000228684"/>
    </source>
</evidence>
<dbReference type="EMBL" id="NXGM01000022">
    <property type="protein sequence ID" value="PIM95512.1"/>
    <property type="molecule type" value="Genomic_DNA"/>
</dbReference>
<dbReference type="HAMAP" id="MF_00291_B">
    <property type="entry name" value="Ribosomal_uS2_B"/>
    <property type="match status" value="1"/>
</dbReference>
<evidence type="ECO:0000256" key="3">
    <source>
        <dbReference type="ARBA" id="ARBA00023274"/>
    </source>
</evidence>
<organism evidence="6 7">
    <name type="scientific">Candidatus Hodgkinia cicadicola</name>
    <dbReference type="NCBI Taxonomy" id="573658"/>
    <lineage>
        <taxon>Bacteria</taxon>
        <taxon>Pseudomonadati</taxon>
        <taxon>Pseudomonadota</taxon>
        <taxon>Alphaproteobacteria</taxon>
        <taxon>Hyphomicrobiales</taxon>
        <taxon>Candidatus Hodgkinia</taxon>
    </lineage>
</organism>
<dbReference type="Pfam" id="PF00318">
    <property type="entry name" value="Ribosomal_S2"/>
    <property type="match status" value="1"/>
</dbReference>
<sequence length="357" mass="41118">MFKDKISLTDINTFIANGIHYDKKISLNKALLKPIMLGIWHNVGIVNINKIILSLESALNLIFNKIAQGKRLLFIGNEYLDFKSIGYYLSNTNQYFVTKPIGGLLSNWNTFRTAKTWSIYYQVSSIKTKNKRLSDFYHRKSSDIISLFASSSRLGDLPDVIVLFCSKGSEVIIKDANTIGIPIIGITSFNDNLDGIKYLIPICDDSKQATSFICKLFWNVNEKANMIWKKYSNKFNTKNMLSNIDNCKLNSICFKFRKKFIWNNSLTTFVYNNPDIMYKILELNLKDVFLLLRKYNRFTPLKVVVNNLKHKIISMVKTNYSYCANCVLLNNKIIKDLEVITALVKNKYIGSSVIYLK</sequence>
<evidence type="ECO:0000256" key="2">
    <source>
        <dbReference type="ARBA" id="ARBA00022980"/>
    </source>
</evidence>
<gene>
    <name evidence="5 6" type="primary">rpsB</name>
    <name evidence="6" type="ORF">magneo_104</name>
</gene>
<dbReference type="PRINTS" id="PR00395">
    <property type="entry name" value="RIBOSOMALS2"/>
</dbReference>
<name>A0ABX4MJ44_9HYPH</name>
<dbReference type="GO" id="GO:0005840">
    <property type="term" value="C:ribosome"/>
    <property type="evidence" value="ECO:0007669"/>
    <property type="project" value="UniProtKB-KW"/>
</dbReference>
<dbReference type="SUPFAM" id="SSF52313">
    <property type="entry name" value="Ribosomal protein S2"/>
    <property type="match status" value="1"/>
</dbReference>
<dbReference type="InterPro" id="IPR023591">
    <property type="entry name" value="Ribosomal_uS2_flav_dom_sf"/>
</dbReference>
<evidence type="ECO:0000313" key="6">
    <source>
        <dbReference type="EMBL" id="PIM95512.1"/>
    </source>
</evidence>